<feature type="compositionally biased region" description="Basic and acidic residues" evidence="1">
    <location>
        <begin position="1327"/>
        <end position="1357"/>
    </location>
</feature>
<feature type="region of interest" description="Disordered" evidence="1">
    <location>
        <begin position="2258"/>
        <end position="2288"/>
    </location>
</feature>
<feature type="region of interest" description="Disordered" evidence="1">
    <location>
        <begin position="488"/>
        <end position="553"/>
    </location>
</feature>
<evidence type="ECO:0000256" key="1">
    <source>
        <dbReference type="SAM" id="MobiDB-lite"/>
    </source>
</evidence>
<feature type="compositionally biased region" description="Basic and acidic residues" evidence="1">
    <location>
        <begin position="1731"/>
        <end position="1761"/>
    </location>
</feature>
<gene>
    <name evidence="3" type="ORF">HINF_LOCUS24110</name>
    <name evidence="2" type="ORF">HINF_LOCUS26242</name>
</gene>
<keyword evidence="4" id="KW-1185">Reference proteome</keyword>
<feature type="region of interest" description="Disordered" evidence="1">
    <location>
        <begin position="1171"/>
        <end position="1195"/>
    </location>
</feature>
<feature type="compositionally biased region" description="Low complexity" evidence="1">
    <location>
        <begin position="2023"/>
        <end position="2034"/>
    </location>
</feature>
<dbReference type="EMBL" id="CATOUU010000656">
    <property type="protein sequence ID" value="CAI9938597.1"/>
    <property type="molecule type" value="Genomic_DNA"/>
</dbReference>
<feature type="compositionally biased region" description="Basic and acidic residues" evidence="1">
    <location>
        <begin position="520"/>
        <end position="550"/>
    </location>
</feature>
<evidence type="ECO:0000313" key="2">
    <source>
        <dbReference type="EMBL" id="CAI9938597.1"/>
    </source>
</evidence>
<feature type="region of interest" description="Disordered" evidence="1">
    <location>
        <begin position="1497"/>
        <end position="1562"/>
    </location>
</feature>
<feature type="compositionally biased region" description="Polar residues" evidence="1">
    <location>
        <begin position="2261"/>
        <end position="2274"/>
    </location>
</feature>
<sequence length="2288" mass="259236">MYRFVLGNSQIKYEELTFVNCNMKLQASLNNCKIIITFETTSHPYQQLQFFGMNLTNYKLTINNYKAFDRYGLFISIPNQYSTEIDYPNEKIVLPISELAQNAQLKLVLFGQIFGQRIPVFTTILTTNPYIYQNLQLQLQIDQIKFIYFIKRFQQQALYSDLIFNDYLKDFVQISLKNANKNDEIKQLYNDFLQFCCNQFGNELQVLNSNPFIEFGCCVDKQLDIDEMTVNLRLQNIPKYLYVNNLLAKNQMGFKNRDNLIFKLVKQGENIEQQSFPIISDQKICLHEEWGNLLINIQIMNHNKNDIVQEQQYSNYLFNSNLRNQQNILELQNSTLNQLSPSKYDFKNSSFNSNNISQMSPISKSRISKSIINNVISQSEIENDDTIQSQQQLYKNLDKSYNNDFSDLFNYQQDSQNLVIKNQQQQNQIKTQQNPYKSYQNYILPDNQQKSQITIQSQITKIKIDQESKRETHDQHEIHHPAPVAALSSEPAHHAEPQPSNHVQEVQETNVHQSHPEPVAVEKPHAEAHEHVEAQPEKPHAEEHQPHAEDQVTASQDLDQEWQNQAQVDQAAEIHECQEAHQPAETHDVHQNAEPVHAANEANPAPLDETHLLLQKLNGDLDAQHKQHVPAQAAPDSEQIEDQWQNLAEDPVHEAESHEHQVEGGIAEAQLKETHDQHEIHHPAPVAALSSEPAHHAEPQPSNHVQEVQETNVHQSHPEPVAVEKPHAEAHEHVEAQPEKPHAEEHQPHAEDQVTASQDLDQEWQNQAQVDLAAEIHECQEAHQPAETHDVHQNAEPVHAANETKPAPLDETHLLLQKLNGDLDAQHKQHVPAQAAPDSEQIEDQWQNLAEDPVHEAESHEHQVEGGVAEAQLKETHDQHEIHHPALVAALSSEPTHHAEPQPPNHVQEVQETKVHHSHPEPVAVEKPHAEAHEHVEAQPEKPHTEEHQLHAEDQVTASQDLDQEWQNQAQVDSSEVHEHQEAHQPAEAHDVHPHAEPVHVANEAKPAPLDETHLLLQKLNGDLDAQHKQHVPAEAAPDSEQIEDQWQNLAEDPVHEAESHEHQVEGGVAEAQLKETHDQHEIHHPAPVAALSSEPTHHAEPQPPNHVQEVQETKVHHPHPEPVAVEKPHAEAHEHVEAQPEKPHAEEPQPHAEDQVTASQDLDQEWQDQAQVDSAAEVHEHQEAHQPAEAHDVHQNAEPVHVANEAKPAPLDETHLLLQKLNGDLDAQHKQHVPAEAAPDSEQIEDQWQNLAEDPVHEAESHEHQVEGGVAEAQLKETHDQLEIHHPAPVAALSSEPAHHAEPQPSNHVQEVQETNVHQSHPEPVAVEKPHAEAHEHVEAQPEKPHAEEHQPHAEDQVTASQDLDQEWQNQAQVDLAAEIHECQEAHQPAETHDVHQNAEPVHAANETKPAPLDETHLLLQKLNGDLDAQHKQHVPAQAAPDSEQIEDQWQNLAEDPVHEAESHEHQVEGGIAEAQLKETHDQHEIHHPAPVAALSSEPAHHAEPQPSNHVQEVQETNVHQSHPEPVAVEKPHAEAHEHVEAQPEKPHAEEHQPHAEDQVTASQDLDQEWQNQAQVDLAAEIHECQEAHQPAETHDVHQNAEPVHAANETKPAPLDETHLLLQKLNGDLDAQHKQHVPAQAAPDSEQIEDQWQNLAEDPVHEAESHEHQVEGGIAEAQLKETHDQHEIHHPAPVAALSSEPAHHAEPQPSNHVQEVQETNVHQSHPEPVAVEKPHAEAHEHVEAQPEKPHAEEHQPHAEDQVTASQDLDQEWQNQAQVDQAAEIHECQEAHQPAETHDVHQNAEPVHAANETKPAPLDETHLLLQKLNGDLDAQHKQHVPAQAAPDSEQIEDQWQNLAEDPVHEAESHEHQVEGGIAEAQLKETHDQHEIHHPAPVAALSSEPAHHAEPQPSNHVQEVQETNVHQSHPEPVAVEKPHAEAHEHVEAQPEKPHAEEHQPHAEDQVTASQDLDQEWQNQAQVDQAAEIHECQEAHQPAETHDVHQNAEPVHAANEANPAPLDETTSQTQQQPQIQQISEKINEKFNEVENATKKSLSLPLEQKSQSFVFQTELDSPFQQQNTEQPSTHAQEFKQNHLKTIYDPKNELSQVQTTENKPTTTGIVIDQLQIEPTMSLESQSELDLNTKNMQQEQLFQITTHFKTKTSAFNEQKWYQNQTPMPNIQQILKQKVEIERKQPPQILGKPEKRFDTKVINGKIEIPEHILQKSHFDEEMMHNQEIRQDIQLVRKDMETIFKLQAKSIAEQSPTLNNAQTKNTKNKPIPLKQQSQK</sequence>
<evidence type="ECO:0000313" key="3">
    <source>
        <dbReference type="EMBL" id="CAL6014109.1"/>
    </source>
</evidence>
<feature type="region of interest" description="Disordered" evidence="1">
    <location>
        <begin position="2015"/>
        <end position="2034"/>
    </location>
</feature>
<name>A0AA86PP77_9EUKA</name>
<organism evidence="2">
    <name type="scientific">Hexamita inflata</name>
    <dbReference type="NCBI Taxonomy" id="28002"/>
    <lineage>
        <taxon>Eukaryota</taxon>
        <taxon>Metamonada</taxon>
        <taxon>Diplomonadida</taxon>
        <taxon>Hexamitidae</taxon>
        <taxon>Hexamitinae</taxon>
        <taxon>Hexamita</taxon>
    </lineage>
</organism>
<accession>A0AA86PP77</accession>
<feature type="region of interest" description="Disordered" evidence="1">
    <location>
        <begin position="1295"/>
        <end position="1360"/>
    </location>
</feature>
<feature type="compositionally biased region" description="Polar residues" evidence="1">
    <location>
        <begin position="1911"/>
        <end position="1926"/>
    </location>
</feature>
<feature type="compositionally biased region" description="Polar residues" evidence="1">
    <location>
        <begin position="1507"/>
        <end position="1522"/>
    </location>
</feature>
<feature type="region of interest" description="Disordered" evidence="1">
    <location>
        <begin position="894"/>
        <end position="948"/>
    </location>
</feature>
<comment type="caution">
    <text evidence="2">The sequence shown here is derived from an EMBL/GenBank/DDBJ whole genome shotgun (WGS) entry which is preliminary data.</text>
</comment>
<feature type="compositionally biased region" description="Basic and acidic residues" evidence="1">
    <location>
        <begin position="1177"/>
        <end position="1195"/>
    </location>
</feature>
<protein>
    <submittedName>
        <fullName evidence="3">Hypothetical_protein</fullName>
    </submittedName>
</protein>
<feature type="compositionally biased region" description="Polar residues" evidence="1">
    <location>
        <begin position="700"/>
        <end position="715"/>
    </location>
</feature>
<feature type="region of interest" description="Disordered" evidence="1">
    <location>
        <begin position="690"/>
        <end position="755"/>
    </location>
</feature>
<feature type="compositionally biased region" description="Basic and acidic residues" evidence="1">
    <location>
        <begin position="975"/>
        <end position="994"/>
    </location>
</feature>
<proteinExistence type="predicted"/>
<dbReference type="Proteomes" id="UP001642409">
    <property type="component" value="Unassembled WGS sequence"/>
</dbReference>
<feature type="region of interest" description="Disordered" evidence="1">
    <location>
        <begin position="1699"/>
        <end position="1764"/>
    </location>
</feature>
<feature type="compositionally biased region" description="Basic and acidic residues" evidence="1">
    <location>
        <begin position="722"/>
        <end position="752"/>
    </location>
</feature>
<evidence type="ECO:0000313" key="4">
    <source>
        <dbReference type="Proteomes" id="UP001642409"/>
    </source>
</evidence>
<reference evidence="2" key="1">
    <citation type="submission" date="2023-06" db="EMBL/GenBank/DDBJ databases">
        <authorList>
            <person name="Kurt Z."/>
        </authorList>
    </citation>
    <scope>NUCLEOTIDE SEQUENCE</scope>
</reference>
<feature type="region of interest" description="Disordered" evidence="1">
    <location>
        <begin position="969"/>
        <end position="994"/>
    </location>
</feature>
<feature type="compositionally biased region" description="Basic and acidic residues" evidence="1">
    <location>
        <begin position="1529"/>
        <end position="1559"/>
    </location>
</feature>
<reference evidence="3 4" key="2">
    <citation type="submission" date="2024-07" db="EMBL/GenBank/DDBJ databases">
        <authorList>
            <person name="Akdeniz Z."/>
        </authorList>
    </citation>
    <scope>NUCLEOTIDE SEQUENCE [LARGE SCALE GENOMIC DNA]</scope>
</reference>
<feature type="compositionally biased region" description="Basic and acidic residues" evidence="1">
    <location>
        <begin position="1933"/>
        <end position="1963"/>
    </location>
</feature>
<feature type="compositionally biased region" description="Basic and acidic residues" evidence="1">
    <location>
        <begin position="1110"/>
        <end position="1155"/>
    </location>
</feature>
<dbReference type="EMBL" id="CAXDID020000070">
    <property type="protein sequence ID" value="CAL6014109.1"/>
    <property type="molecule type" value="Genomic_DNA"/>
</dbReference>
<feature type="compositionally biased region" description="Basic and acidic residues" evidence="1">
    <location>
        <begin position="909"/>
        <end position="948"/>
    </location>
</feature>
<feature type="compositionally biased region" description="Polar residues" evidence="1">
    <location>
        <begin position="1709"/>
        <end position="1724"/>
    </location>
</feature>
<feature type="region of interest" description="Disordered" evidence="1">
    <location>
        <begin position="1093"/>
        <end position="1159"/>
    </location>
</feature>
<feature type="region of interest" description="Disordered" evidence="1">
    <location>
        <begin position="1901"/>
        <end position="1966"/>
    </location>
</feature>
<feature type="compositionally biased region" description="Polar residues" evidence="1">
    <location>
        <begin position="498"/>
        <end position="513"/>
    </location>
</feature>
<feature type="compositionally biased region" description="Polar residues" evidence="1">
    <location>
        <begin position="1305"/>
        <end position="1320"/>
    </location>
</feature>